<dbReference type="AlphaFoldDB" id="A0A0B7BXA3"/>
<protein>
    <submittedName>
        <fullName evidence="1">Uncharacterized protein</fullName>
    </submittedName>
</protein>
<gene>
    <name evidence="1" type="primary">ORF214244</name>
</gene>
<sequence>SIALADTPQFLLQVSLLRPGLSPKVIKEGQGMFIEYVQESEGEHELSRVSLRQELLFVITLCNK</sequence>
<proteinExistence type="predicted"/>
<organism evidence="1">
    <name type="scientific">Arion vulgaris</name>
    <dbReference type="NCBI Taxonomy" id="1028688"/>
    <lineage>
        <taxon>Eukaryota</taxon>
        <taxon>Metazoa</taxon>
        <taxon>Spiralia</taxon>
        <taxon>Lophotrochozoa</taxon>
        <taxon>Mollusca</taxon>
        <taxon>Gastropoda</taxon>
        <taxon>Heterobranchia</taxon>
        <taxon>Euthyneura</taxon>
        <taxon>Panpulmonata</taxon>
        <taxon>Eupulmonata</taxon>
        <taxon>Stylommatophora</taxon>
        <taxon>Helicina</taxon>
        <taxon>Arionoidea</taxon>
        <taxon>Arionidae</taxon>
        <taxon>Arion</taxon>
    </lineage>
</organism>
<evidence type="ECO:0000313" key="1">
    <source>
        <dbReference type="EMBL" id="CEK96981.1"/>
    </source>
</evidence>
<accession>A0A0B7BXA3</accession>
<feature type="non-terminal residue" evidence="1">
    <location>
        <position position="1"/>
    </location>
</feature>
<reference evidence="1" key="1">
    <citation type="submission" date="2014-12" db="EMBL/GenBank/DDBJ databases">
        <title>Insight into the proteome of Arion vulgaris.</title>
        <authorList>
            <person name="Aradska J."/>
            <person name="Bulat T."/>
            <person name="Smidak R."/>
            <person name="Sarate P."/>
            <person name="Gangsoo J."/>
            <person name="Sialana F."/>
            <person name="Bilban M."/>
            <person name="Lubec G."/>
        </authorList>
    </citation>
    <scope>NUCLEOTIDE SEQUENCE</scope>
    <source>
        <tissue evidence="1">Skin</tissue>
    </source>
</reference>
<dbReference type="EMBL" id="HACG01050116">
    <property type="protein sequence ID" value="CEK96981.1"/>
    <property type="molecule type" value="Transcribed_RNA"/>
</dbReference>
<name>A0A0B7BXA3_9EUPU</name>